<evidence type="ECO:0000256" key="5">
    <source>
        <dbReference type="ARBA" id="ARBA00022729"/>
    </source>
</evidence>
<dbReference type="PANTHER" id="PTHR27005">
    <property type="entry name" value="WALL-ASSOCIATED RECEPTOR KINASE-LIKE 21"/>
    <property type="match status" value="1"/>
</dbReference>
<evidence type="ECO:0000256" key="8">
    <source>
        <dbReference type="ARBA" id="ARBA00022840"/>
    </source>
</evidence>
<keyword evidence="8" id="KW-0067">ATP-binding</keyword>
<keyword evidence="6" id="KW-0547">Nucleotide-binding</keyword>
<keyword evidence="9" id="KW-1133">Transmembrane helix</keyword>
<dbReference type="SUPFAM" id="SSF56112">
    <property type="entry name" value="Protein kinase-like (PK-like)"/>
    <property type="match status" value="1"/>
</dbReference>
<comment type="catalytic activity">
    <reaction evidence="13">
        <text>L-seryl-[protein] + ATP = O-phospho-L-seryl-[protein] + ADP + H(+)</text>
        <dbReference type="Rhea" id="RHEA:17989"/>
        <dbReference type="Rhea" id="RHEA-COMP:9863"/>
        <dbReference type="Rhea" id="RHEA-COMP:11604"/>
        <dbReference type="ChEBI" id="CHEBI:15378"/>
        <dbReference type="ChEBI" id="CHEBI:29999"/>
        <dbReference type="ChEBI" id="CHEBI:30616"/>
        <dbReference type="ChEBI" id="CHEBI:83421"/>
        <dbReference type="ChEBI" id="CHEBI:456216"/>
    </reaction>
</comment>
<organism evidence="16 17">
    <name type="scientific">Ricinus communis</name>
    <name type="common">Castor bean</name>
    <dbReference type="NCBI Taxonomy" id="3988"/>
    <lineage>
        <taxon>Eukaryota</taxon>
        <taxon>Viridiplantae</taxon>
        <taxon>Streptophyta</taxon>
        <taxon>Embryophyta</taxon>
        <taxon>Tracheophyta</taxon>
        <taxon>Spermatophyta</taxon>
        <taxon>Magnoliopsida</taxon>
        <taxon>eudicotyledons</taxon>
        <taxon>Gunneridae</taxon>
        <taxon>Pentapetalae</taxon>
        <taxon>rosids</taxon>
        <taxon>fabids</taxon>
        <taxon>Malpighiales</taxon>
        <taxon>Euphorbiaceae</taxon>
        <taxon>Acalyphoideae</taxon>
        <taxon>Acalypheae</taxon>
        <taxon>Ricinus</taxon>
    </lineage>
</organism>
<evidence type="ECO:0000256" key="6">
    <source>
        <dbReference type="ARBA" id="ARBA00022741"/>
    </source>
</evidence>
<dbReference type="FunFam" id="3.30.200.20:FF:000043">
    <property type="entry name" value="Wall-associated receptor kinase 2"/>
    <property type="match status" value="1"/>
</dbReference>
<dbReference type="PANTHER" id="PTHR27005:SF335">
    <property type="entry name" value="PROTEIN KINASE DOMAIN-CONTAINING PROTEIN"/>
    <property type="match status" value="1"/>
</dbReference>
<sequence>MAVSESVAKPKCVDRCGNLIIPYPFGMGASDCYWNEWYAVGCKKTKKSHTPFLRKVKSEILKISLEESTLLLKSPVISSNCSGVVGETGEGLNLKGSPFYFSTENAFTAMGCNSFTYIADPMPTFMGCWLNCDHKRTSGEVENRHNDRDYCQGMVVSGLQVWNISIERYDYAVESDGRRCRLAFLAEESWFGEHIKKSSVELEKIKSVAVLVDWFFEGDDETNKETVYCDHREKSVHYNERRKCKCKPGYNGNPYLPSGCSDIDECKISEQHGCHWPTTSLKKSKKIKRRKEFFKRVSKLHLNQDDLKKTSMFSLQDMEKATDHFNNSRIIGQGGQGKVYKGMLTDGKNVAIKISNAVDELRFEEFINEVVILLQINHRNVVKLLGCCLETEVPLLVYEYMSHGTLSENLHNKRTDFHLSWKMRLQIAVQISRALSYLQFAARTPIYHRDIKSTNILLDEKYGAKLSDFGISRSIASDQTHRTTGARGTPGYMDPEYFRTGEFTERSDVYSFGVVLVELLTGRKPTFSSESEESISLAELFNQSMRHDELFDIIDPQIMEHYVKEEVITVANVAKKCLNLIRDRRPTMTEVAMELEGIRFSKEDKEQSEEIDSNLEDGINASTYTSFRVSA</sequence>
<dbReference type="GO" id="GO:0004709">
    <property type="term" value="F:MAP kinase kinase kinase activity"/>
    <property type="evidence" value="ECO:0007669"/>
    <property type="project" value="UniProtKB-EC"/>
</dbReference>
<feature type="domain" description="Protein kinase" evidence="15">
    <location>
        <begin position="325"/>
        <end position="600"/>
    </location>
</feature>
<keyword evidence="4" id="KW-0812">Transmembrane</keyword>
<evidence type="ECO:0000256" key="7">
    <source>
        <dbReference type="ARBA" id="ARBA00022777"/>
    </source>
</evidence>
<evidence type="ECO:0000256" key="11">
    <source>
        <dbReference type="ARBA" id="ARBA00023157"/>
    </source>
</evidence>
<dbReference type="EMBL" id="EQ973778">
    <property type="protein sequence ID" value="EEF49265.1"/>
    <property type="molecule type" value="Genomic_DNA"/>
</dbReference>
<evidence type="ECO:0000256" key="12">
    <source>
        <dbReference type="ARBA" id="ARBA00023180"/>
    </source>
</evidence>
<keyword evidence="5" id="KW-0732">Signal</keyword>
<gene>
    <name evidence="16" type="ORF">RCOM_1442780</name>
</gene>
<dbReference type="GO" id="GO:0106310">
    <property type="term" value="F:protein serine kinase activity"/>
    <property type="evidence" value="ECO:0007669"/>
    <property type="project" value="RHEA"/>
</dbReference>
<keyword evidence="10" id="KW-0472">Membrane</keyword>
<dbReference type="Proteomes" id="UP000008311">
    <property type="component" value="Unassembled WGS sequence"/>
</dbReference>
<dbReference type="Gene3D" id="1.10.510.10">
    <property type="entry name" value="Transferase(Phosphotransferase) domain 1"/>
    <property type="match status" value="1"/>
</dbReference>
<dbReference type="PROSITE" id="PS00108">
    <property type="entry name" value="PROTEIN_KINASE_ST"/>
    <property type="match status" value="1"/>
</dbReference>
<dbReference type="InterPro" id="IPR001245">
    <property type="entry name" value="Ser-Thr/Tyr_kinase_cat_dom"/>
</dbReference>
<evidence type="ECO:0000256" key="14">
    <source>
        <dbReference type="ARBA" id="ARBA00047951"/>
    </source>
</evidence>
<name>B9RGQ3_RICCO</name>
<dbReference type="GO" id="GO:0005524">
    <property type="term" value="F:ATP binding"/>
    <property type="evidence" value="ECO:0007669"/>
    <property type="project" value="UniProtKB-KW"/>
</dbReference>
<dbReference type="InterPro" id="IPR045274">
    <property type="entry name" value="WAK-like"/>
</dbReference>
<evidence type="ECO:0000256" key="3">
    <source>
        <dbReference type="ARBA" id="ARBA00022679"/>
    </source>
</evidence>
<dbReference type="InParanoid" id="B9RGQ3"/>
<dbReference type="Gene3D" id="3.30.200.20">
    <property type="entry name" value="Phosphorylase Kinase, domain 1"/>
    <property type="match status" value="1"/>
</dbReference>
<keyword evidence="7 16" id="KW-0418">Kinase</keyword>
<dbReference type="EC" id="2.7.11.25" evidence="16"/>
<protein>
    <submittedName>
        <fullName evidence="16">Kinase, putative</fullName>
        <ecNumber evidence="16">2.7.11.25</ecNumber>
    </submittedName>
</protein>
<dbReference type="InterPro" id="IPR008271">
    <property type="entry name" value="Ser/Thr_kinase_AS"/>
</dbReference>
<comment type="subcellular location">
    <subcellularLocation>
        <location evidence="1">Membrane</location>
        <topology evidence="1">Single-pass type I membrane protein</topology>
    </subcellularLocation>
</comment>
<dbReference type="Gene3D" id="2.10.25.10">
    <property type="entry name" value="Laminin"/>
    <property type="match status" value="1"/>
</dbReference>
<keyword evidence="11" id="KW-1015">Disulfide bond</keyword>
<dbReference type="GO" id="GO:0030247">
    <property type="term" value="F:polysaccharide binding"/>
    <property type="evidence" value="ECO:0007669"/>
    <property type="project" value="InterPro"/>
</dbReference>
<keyword evidence="17" id="KW-1185">Reference proteome</keyword>
<dbReference type="PROSITE" id="PS50011">
    <property type="entry name" value="PROTEIN_KINASE_DOM"/>
    <property type="match status" value="1"/>
</dbReference>
<dbReference type="GO" id="GO:0007166">
    <property type="term" value="P:cell surface receptor signaling pathway"/>
    <property type="evidence" value="ECO:0000318"/>
    <property type="project" value="GO_Central"/>
</dbReference>
<dbReference type="AlphaFoldDB" id="B9RGQ3"/>
<comment type="catalytic activity">
    <reaction evidence="14">
        <text>L-threonyl-[protein] + ATP = O-phospho-L-threonyl-[protein] + ADP + H(+)</text>
        <dbReference type="Rhea" id="RHEA:46608"/>
        <dbReference type="Rhea" id="RHEA-COMP:11060"/>
        <dbReference type="Rhea" id="RHEA-COMP:11605"/>
        <dbReference type="ChEBI" id="CHEBI:15378"/>
        <dbReference type="ChEBI" id="CHEBI:30013"/>
        <dbReference type="ChEBI" id="CHEBI:30616"/>
        <dbReference type="ChEBI" id="CHEBI:61977"/>
        <dbReference type="ChEBI" id="CHEBI:456216"/>
    </reaction>
</comment>
<keyword evidence="2" id="KW-0723">Serine/threonine-protein kinase</keyword>
<dbReference type="InterPro" id="IPR000719">
    <property type="entry name" value="Prot_kinase_dom"/>
</dbReference>
<evidence type="ECO:0000256" key="1">
    <source>
        <dbReference type="ARBA" id="ARBA00004479"/>
    </source>
</evidence>
<dbReference type="eggNOG" id="ENOG502RMXX">
    <property type="taxonomic scope" value="Eukaryota"/>
</dbReference>
<evidence type="ECO:0000259" key="15">
    <source>
        <dbReference type="PROSITE" id="PS50011"/>
    </source>
</evidence>
<dbReference type="GO" id="GO:0005886">
    <property type="term" value="C:plasma membrane"/>
    <property type="evidence" value="ECO:0000318"/>
    <property type="project" value="GO_Central"/>
</dbReference>
<evidence type="ECO:0000256" key="13">
    <source>
        <dbReference type="ARBA" id="ARBA00047558"/>
    </source>
</evidence>
<keyword evidence="3 16" id="KW-0808">Transferase</keyword>
<evidence type="ECO:0000313" key="17">
    <source>
        <dbReference type="Proteomes" id="UP000008311"/>
    </source>
</evidence>
<dbReference type="CDD" id="cd14066">
    <property type="entry name" value="STKc_IRAK"/>
    <property type="match status" value="1"/>
</dbReference>
<proteinExistence type="predicted"/>
<reference evidence="17" key="1">
    <citation type="journal article" date="2010" name="Nat. Biotechnol.">
        <title>Draft genome sequence of the oilseed species Ricinus communis.</title>
        <authorList>
            <person name="Chan A.P."/>
            <person name="Crabtree J."/>
            <person name="Zhao Q."/>
            <person name="Lorenzi H."/>
            <person name="Orvis J."/>
            <person name="Puiu D."/>
            <person name="Melake-Berhan A."/>
            <person name="Jones K.M."/>
            <person name="Redman J."/>
            <person name="Chen G."/>
            <person name="Cahoon E.B."/>
            <person name="Gedil M."/>
            <person name="Stanke M."/>
            <person name="Haas B.J."/>
            <person name="Wortman J.R."/>
            <person name="Fraser-Liggett C.M."/>
            <person name="Ravel J."/>
            <person name="Rabinowicz P.D."/>
        </authorList>
    </citation>
    <scope>NUCLEOTIDE SEQUENCE [LARGE SCALE GENOMIC DNA]</scope>
    <source>
        <strain evidence="17">cv. Hale</strain>
    </source>
</reference>
<evidence type="ECO:0000256" key="10">
    <source>
        <dbReference type="ARBA" id="ARBA00023136"/>
    </source>
</evidence>
<dbReference type="SMART" id="SM00220">
    <property type="entry name" value="S_TKc"/>
    <property type="match status" value="1"/>
</dbReference>
<accession>B9RGQ3</accession>
<evidence type="ECO:0000256" key="9">
    <source>
        <dbReference type="ARBA" id="ARBA00022989"/>
    </source>
</evidence>
<dbReference type="FunFam" id="1.10.510.10:FF:000084">
    <property type="entry name" value="Wall-associated receptor kinase 2"/>
    <property type="match status" value="1"/>
</dbReference>
<evidence type="ECO:0000313" key="16">
    <source>
        <dbReference type="EMBL" id="EEF49265.1"/>
    </source>
</evidence>
<keyword evidence="12" id="KW-0325">Glycoprotein</keyword>
<dbReference type="Pfam" id="PF07714">
    <property type="entry name" value="PK_Tyr_Ser-Thr"/>
    <property type="match status" value="1"/>
</dbReference>
<dbReference type="InterPro" id="IPR011009">
    <property type="entry name" value="Kinase-like_dom_sf"/>
</dbReference>
<dbReference type="STRING" id="3988.B9RGQ3"/>
<evidence type="ECO:0000256" key="4">
    <source>
        <dbReference type="ARBA" id="ARBA00022692"/>
    </source>
</evidence>
<dbReference type="InterPro" id="IPR025287">
    <property type="entry name" value="WAK_GUB"/>
</dbReference>
<evidence type="ECO:0000256" key="2">
    <source>
        <dbReference type="ARBA" id="ARBA00022527"/>
    </source>
</evidence>
<dbReference type="Pfam" id="PF13947">
    <property type="entry name" value="GUB_WAK_bind"/>
    <property type="match status" value="1"/>
</dbReference>